<dbReference type="PRINTS" id="PR00033">
    <property type="entry name" value="HTHASNC"/>
</dbReference>
<dbReference type="GO" id="GO:0043565">
    <property type="term" value="F:sequence-specific DNA binding"/>
    <property type="evidence" value="ECO:0007669"/>
    <property type="project" value="InterPro"/>
</dbReference>
<dbReference type="GO" id="GO:0006355">
    <property type="term" value="P:regulation of DNA-templated transcription"/>
    <property type="evidence" value="ECO:0007669"/>
    <property type="project" value="UniProtKB-ARBA"/>
</dbReference>
<reference evidence="5 6" key="1">
    <citation type="submission" date="2020-04" db="EMBL/GenBank/DDBJ databases">
        <authorList>
            <person name="De Canck E."/>
        </authorList>
    </citation>
    <scope>NUCLEOTIDE SEQUENCE [LARGE SCALE GENOMIC DNA]</scope>
    <source>
        <strain evidence="5 6">LMG 26858</strain>
    </source>
</reference>
<dbReference type="EMBL" id="CADILG010000019">
    <property type="protein sequence ID" value="CAB3873021.1"/>
    <property type="molecule type" value="Genomic_DNA"/>
</dbReference>
<keyword evidence="2 5" id="KW-0238">DNA-binding</keyword>
<dbReference type="SUPFAM" id="SSF54909">
    <property type="entry name" value="Dimeric alpha+beta barrel"/>
    <property type="match status" value="1"/>
</dbReference>
<dbReference type="SMART" id="SM00344">
    <property type="entry name" value="HTH_ASNC"/>
    <property type="match status" value="1"/>
</dbReference>
<dbReference type="GO" id="GO:0043200">
    <property type="term" value="P:response to amino acid"/>
    <property type="evidence" value="ECO:0007669"/>
    <property type="project" value="TreeGrafter"/>
</dbReference>
<gene>
    <name evidence="5" type="primary">decR_4</name>
    <name evidence="5" type="ORF">LMG26858_02828</name>
</gene>
<dbReference type="InterPro" id="IPR019888">
    <property type="entry name" value="Tscrpt_reg_AsnC-like"/>
</dbReference>
<evidence type="ECO:0000256" key="2">
    <source>
        <dbReference type="ARBA" id="ARBA00023125"/>
    </source>
</evidence>
<sequence length="152" mass="17243">MDKKDRSILELLQKDARLSNNDIAEQVHLSPTACWKRIQHMLESGLIRRQVCLLDSCKAGLGVTVFVSIKTGCHDLQWLKKFSLGVKDMPEVVEFYRLSGDTDYLLKVVAPDIAGFDLVYKKLIQVAELFDVSSSFAMEEIKYTTALPLDYL</sequence>
<feature type="domain" description="HTH asnC-type" evidence="4">
    <location>
        <begin position="1"/>
        <end position="62"/>
    </location>
</feature>
<dbReference type="InterPro" id="IPR019887">
    <property type="entry name" value="Tscrpt_reg_AsnC/Lrp_C"/>
</dbReference>
<dbReference type="Pfam" id="PF01037">
    <property type="entry name" value="AsnC_trans_reg"/>
    <property type="match status" value="1"/>
</dbReference>
<keyword evidence="6" id="KW-1185">Reference proteome</keyword>
<dbReference type="InterPro" id="IPR036390">
    <property type="entry name" value="WH_DNA-bd_sf"/>
</dbReference>
<evidence type="ECO:0000313" key="6">
    <source>
        <dbReference type="Proteomes" id="UP000494117"/>
    </source>
</evidence>
<keyword evidence="3" id="KW-0804">Transcription</keyword>
<dbReference type="CDD" id="cd00090">
    <property type="entry name" value="HTH_ARSR"/>
    <property type="match status" value="1"/>
</dbReference>
<keyword evidence="1" id="KW-0805">Transcription regulation</keyword>
<evidence type="ECO:0000256" key="1">
    <source>
        <dbReference type="ARBA" id="ARBA00023015"/>
    </source>
</evidence>
<accession>A0A6S7D9U1</accession>
<dbReference type="PROSITE" id="PS50956">
    <property type="entry name" value="HTH_ASNC_2"/>
    <property type="match status" value="1"/>
</dbReference>
<proteinExistence type="predicted"/>
<protein>
    <submittedName>
        <fullName evidence="5">DNA-binding transcriptional activator DecR</fullName>
    </submittedName>
</protein>
<evidence type="ECO:0000259" key="4">
    <source>
        <dbReference type="PROSITE" id="PS50956"/>
    </source>
</evidence>
<dbReference type="Gene3D" id="3.30.70.920">
    <property type="match status" value="1"/>
</dbReference>
<evidence type="ECO:0000256" key="3">
    <source>
        <dbReference type="ARBA" id="ARBA00023163"/>
    </source>
</evidence>
<dbReference type="InterPro" id="IPR000485">
    <property type="entry name" value="AsnC-type_HTH_dom"/>
</dbReference>
<dbReference type="Proteomes" id="UP000494117">
    <property type="component" value="Unassembled WGS sequence"/>
</dbReference>
<dbReference type="RefSeq" id="WP_175207669.1">
    <property type="nucleotide sequence ID" value="NZ_CADILG010000019.1"/>
</dbReference>
<dbReference type="AlphaFoldDB" id="A0A6S7D9U1"/>
<dbReference type="Gene3D" id="1.10.10.10">
    <property type="entry name" value="Winged helix-like DNA-binding domain superfamily/Winged helix DNA-binding domain"/>
    <property type="match status" value="1"/>
</dbReference>
<dbReference type="PANTHER" id="PTHR30154:SF17">
    <property type="entry name" value="DNA-BINDING TRANSCRIPTIONAL ACTIVATOR DECR"/>
    <property type="match status" value="1"/>
</dbReference>
<dbReference type="PANTHER" id="PTHR30154">
    <property type="entry name" value="LEUCINE-RESPONSIVE REGULATORY PROTEIN"/>
    <property type="match status" value="1"/>
</dbReference>
<dbReference type="SUPFAM" id="SSF46785">
    <property type="entry name" value="Winged helix' DNA-binding domain"/>
    <property type="match status" value="1"/>
</dbReference>
<name>A0A6S7D9U1_9BURK</name>
<dbReference type="GO" id="GO:0005829">
    <property type="term" value="C:cytosol"/>
    <property type="evidence" value="ECO:0007669"/>
    <property type="project" value="TreeGrafter"/>
</dbReference>
<organism evidence="5 6">
    <name type="scientific">Achromobacter anxifer</name>
    <dbReference type="NCBI Taxonomy" id="1287737"/>
    <lineage>
        <taxon>Bacteria</taxon>
        <taxon>Pseudomonadati</taxon>
        <taxon>Pseudomonadota</taxon>
        <taxon>Betaproteobacteria</taxon>
        <taxon>Burkholderiales</taxon>
        <taxon>Alcaligenaceae</taxon>
        <taxon>Achromobacter</taxon>
    </lineage>
</organism>
<dbReference type="Pfam" id="PF13412">
    <property type="entry name" value="HTH_24"/>
    <property type="match status" value="1"/>
</dbReference>
<dbReference type="InterPro" id="IPR036388">
    <property type="entry name" value="WH-like_DNA-bd_sf"/>
</dbReference>
<evidence type="ECO:0000313" key="5">
    <source>
        <dbReference type="EMBL" id="CAB3873021.1"/>
    </source>
</evidence>
<dbReference type="InterPro" id="IPR011008">
    <property type="entry name" value="Dimeric_a/b-barrel"/>
</dbReference>
<dbReference type="InterPro" id="IPR011991">
    <property type="entry name" value="ArsR-like_HTH"/>
</dbReference>